<dbReference type="KEGG" id="sfiy:F0344_14600"/>
<evidence type="ECO:0000313" key="2">
    <source>
        <dbReference type="Proteomes" id="UP000515307"/>
    </source>
</evidence>
<organism evidence="1 2">
    <name type="scientific">Streptomyces finlayi</name>
    <dbReference type="NCBI Taxonomy" id="67296"/>
    <lineage>
        <taxon>Bacteria</taxon>
        <taxon>Bacillati</taxon>
        <taxon>Actinomycetota</taxon>
        <taxon>Actinomycetes</taxon>
        <taxon>Kitasatosporales</taxon>
        <taxon>Streptomycetaceae</taxon>
        <taxon>Streptomyces</taxon>
    </lineage>
</organism>
<accession>A0A7G7BK30</accession>
<keyword evidence="2" id="KW-1185">Reference proteome</keyword>
<gene>
    <name evidence="1" type="ORF">F0344_14600</name>
</gene>
<dbReference type="RefSeq" id="WP_185299195.1">
    <property type="nucleotide sequence ID" value="NZ_CP045702.1"/>
</dbReference>
<evidence type="ECO:0000313" key="1">
    <source>
        <dbReference type="EMBL" id="QNE75695.1"/>
    </source>
</evidence>
<protein>
    <recommendedName>
        <fullName evidence="3">DUF4853 domain-containing protein</fullName>
    </recommendedName>
</protein>
<name>A0A7G7BK30_9ACTN</name>
<dbReference type="AlphaFoldDB" id="A0A7G7BK30"/>
<dbReference type="Proteomes" id="UP000515307">
    <property type="component" value="Chromosome"/>
</dbReference>
<sequence length="189" mass="21632">MLRMHSARSILWLTGILLVVAVCVACYRVWDGEPYPATDPDQVAARLKQEAQHVYDEVALPGPPDVSSSGVETGTCYYRGLRSVAHIDQGRRDVRDFRLEWWVTDITKDTARVGQERVRRRLEQEGWKLTSENISDMGFRFERPDTDFMVDVDWYQPTGTLAVSVYAPCGKLPDGFDEYELPESDWSPK</sequence>
<proteinExistence type="predicted"/>
<reference evidence="2" key="1">
    <citation type="submission" date="2019-10" db="EMBL/GenBank/DDBJ databases">
        <title>Antimicrobial potential of Antarctic Bacteria.</title>
        <authorList>
            <person name="Benaud N."/>
            <person name="Edwards R.J."/>
            <person name="Ferrari B.C."/>
        </authorList>
    </citation>
    <scope>NUCLEOTIDE SEQUENCE [LARGE SCALE GENOMIC DNA]</scope>
    <source>
        <strain evidence="2">NBSH44</strain>
    </source>
</reference>
<evidence type="ECO:0008006" key="3">
    <source>
        <dbReference type="Google" id="ProtNLM"/>
    </source>
</evidence>
<dbReference type="EMBL" id="CP045702">
    <property type="protein sequence ID" value="QNE75695.1"/>
    <property type="molecule type" value="Genomic_DNA"/>
</dbReference>